<evidence type="ECO:0000313" key="1">
    <source>
        <dbReference type="EMBL" id="KAK3913596.1"/>
    </source>
</evidence>
<proteinExistence type="predicted"/>
<evidence type="ECO:0000313" key="2">
    <source>
        <dbReference type="Proteomes" id="UP001219518"/>
    </source>
</evidence>
<keyword evidence="2" id="KW-1185">Reference proteome</keyword>
<sequence>MRRDILLSLELATICLSKALDNRFHGQKCGFSYTTCVIRRNKMSAKNIVPLFATNLLQN</sequence>
<organism evidence="1 2">
    <name type="scientific">Frankliniella fusca</name>
    <dbReference type="NCBI Taxonomy" id="407009"/>
    <lineage>
        <taxon>Eukaryota</taxon>
        <taxon>Metazoa</taxon>
        <taxon>Ecdysozoa</taxon>
        <taxon>Arthropoda</taxon>
        <taxon>Hexapoda</taxon>
        <taxon>Insecta</taxon>
        <taxon>Pterygota</taxon>
        <taxon>Neoptera</taxon>
        <taxon>Paraneoptera</taxon>
        <taxon>Thysanoptera</taxon>
        <taxon>Terebrantia</taxon>
        <taxon>Thripoidea</taxon>
        <taxon>Thripidae</taxon>
        <taxon>Frankliniella</taxon>
    </lineage>
</organism>
<gene>
    <name evidence="1" type="ORF">KUF71_023053</name>
</gene>
<reference evidence="1" key="2">
    <citation type="journal article" date="2023" name="BMC Genomics">
        <title>Pest status, molecular evolution, and epigenetic factors derived from the genome assembly of Frankliniella fusca, a thysanopteran phytovirus vector.</title>
        <authorList>
            <person name="Catto M.A."/>
            <person name="Labadie P.E."/>
            <person name="Jacobson A.L."/>
            <person name="Kennedy G.G."/>
            <person name="Srinivasan R."/>
            <person name="Hunt B.G."/>
        </authorList>
    </citation>
    <scope>NUCLEOTIDE SEQUENCE</scope>
    <source>
        <strain evidence="1">PL_HMW_Pooled</strain>
    </source>
</reference>
<name>A0AAE1LB86_9NEOP</name>
<reference evidence="1" key="1">
    <citation type="submission" date="2021-07" db="EMBL/GenBank/DDBJ databases">
        <authorList>
            <person name="Catto M.A."/>
            <person name="Jacobson A."/>
            <person name="Kennedy G."/>
            <person name="Labadie P."/>
            <person name="Hunt B.G."/>
            <person name="Srinivasan R."/>
        </authorList>
    </citation>
    <scope>NUCLEOTIDE SEQUENCE</scope>
    <source>
        <strain evidence="1">PL_HMW_Pooled</strain>
        <tissue evidence="1">Head</tissue>
    </source>
</reference>
<dbReference type="AlphaFoldDB" id="A0AAE1LB86"/>
<comment type="caution">
    <text evidence="1">The sequence shown here is derived from an EMBL/GenBank/DDBJ whole genome shotgun (WGS) entry which is preliminary data.</text>
</comment>
<dbReference type="EMBL" id="JAHWGI010000331">
    <property type="protein sequence ID" value="KAK3913596.1"/>
    <property type="molecule type" value="Genomic_DNA"/>
</dbReference>
<protein>
    <submittedName>
        <fullName evidence="1">E3 ubiquitin-protein ligase MYCBP2</fullName>
    </submittedName>
</protein>
<accession>A0AAE1LB86</accession>
<dbReference type="Proteomes" id="UP001219518">
    <property type="component" value="Unassembled WGS sequence"/>
</dbReference>